<dbReference type="InterPro" id="IPR012000">
    <property type="entry name" value="Thiamin_PyroP_enz_cen_dom"/>
</dbReference>
<feature type="domain" description="Thiamine pyrophosphate enzyme TPP-binding" evidence="5">
    <location>
        <begin position="384"/>
        <end position="522"/>
    </location>
</feature>
<feature type="domain" description="Thiamine pyrophosphate enzyme N-terminal TPP-binding" evidence="6">
    <location>
        <begin position="5"/>
        <end position="107"/>
    </location>
</feature>
<dbReference type="InterPro" id="IPR011766">
    <property type="entry name" value="TPP_enzyme_TPP-bd"/>
</dbReference>
<dbReference type="GO" id="GO:0003984">
    <property type="term" value="F:acetolactate synthase activity"/>
    <property type="evidence" value="ECO:0007669"/>
    <property type="project" value="TreeGrafter"/>
</dbReference>
<dbReference type="SUPFAM" id="SSF52518">
    <property type="entry name" value="Thiamin diphosphate-binding fold (THDP-binding)"/>
    <property type="match status" value="2"/>
</dbReference>
<gene>
    <name evidence="7" type="ORF">FPZ12_013170</name>
</gene>
<dbReference type="CDD" id="cd02002">
    <property type="entry name" value="TPP_BFDC"/>
    <property type="match status" value="1"/>
</dbReference>
<dbReference type="OrthoDB" id="2443624at2"/>
<evidence type="ECO:0000313" key="7">
    <source>
        <dbReference type="EMBL" id="KAA9161811.1"/>
    </source>
</evidence>
<dbReference type="GO" id="GO:0000287">
    <property type="term" value="F:magnesium ion binding"/>
    <property type="evidence" value="ECO:0007669"/>
    <property type="project" value="InterPro"/>
</dbReference>
<dbReference type="InterPro" id="IPR045229">
    <property type="entry name" value="TPP_enz"/>
</dbReference>
<dbReference type="Pfam" id="PF00205">
    <property type="entry name" value="TPP_enzyme_M"/>
    <property type="match status" value="1"/>
</dbReference>
<dbReference type="InterPro" id="IPR029061">
    <property type="entry name" value="THDP-binding"/>
</dbReference>
<dbReference type="GO" id="GO:0050660">
    <property type="term" value="F:flavin adenine dinucleotide binding"/>
    <property type="evidence" value="ECO:0007669"/>
    <property type="project" value="TreeGrafter"/>
</dbReference>
<dbReference type="CDD" id="cd07035">
    <property type="entry name" value="TPP_PYR_POX_like"/>
    <property type="match status" value="1"/>
</dbReference>
<dbReference type="Gene3D" id="3.40.50.970">
    <property type="match status" value="2"/>
</dbReference>
<organism evidence="7 8">
    <name type="scientific">Amycolatopsis acidicola</name>
    <dbReference type="NCBI Taxonomy" id="2596893"/>
    <lineage>
        <taxon>Bacteria</taxon>
        <taxon>Bacillati</taxon>
        <taxon>Actinomycetota</taxon>
        <taxon>Actinomycetes</taxon>
        <taxon>Pseudonocardiales</taxon>
        <taxon>Pseudonocardiaceae</taxon>
        <taxon>Amycolatopsis</taxon>
    </lineage>
</organism>
<keyword evidence="8" id="KW-1185">Reference proteome</keyword>
<evidence type="ECO:0000256" key="3">
    <source>
        <dbReference type="RuleBase" id="RU362132"/>
    </source>
</evidence>
<keyword evidence="7" id="KW-0456">Lyase</keyword>
<dbReference type="SUPFAM" id="SSF52467">
    <property type="entry name" value="DHS-like NAD/FAD-binding domain"/>
    <property type="match status" value="1"/>
</dbReference>
<dbReference type="Pfam" id="PF02775">
    <property type="entry name" value="TPP_enzyme_C"/>
    <property type="match status" value="1"/>
</dbReference>
<comment type="similarity">
    <text evidence="1 3">Belongs to the TPP enzyme family.</text>
</comment>
<dbReference type="InterPro" id="IPR000399">
    <property type="entry name" value="TPP-bd_CS"/>
</dbReference>
<dbReference type="PROSITE" id="PS00187">
    <property type="entry name" value="TPP_ENZYMES"/>
    <property type="match status" value="1"/>
</dbReference>
<dbReference type="InterPro" id="IPR012001">
    <property type="entry name" value="Thiamin_PyroP_enz_TPP-bd_dom"/>
</dbReference>
<name>A0A5N0VA12_9PSEU</name>
<feature type="domain" description="Thiamine pyrophosphate enzyme central" evidence="4">
    <location>
        <begin position="188"/>
        <end position="322"/>
    </location>
</feature>
<sequence length="528" mass="56032">MTAPTVRDVVRNLMREWKITTVFGNPGTTEVPFLADWPDDFTYVLGLQESAVLAMADAYAQFTDRPAVLSLHSAGGLGHALGNMVTAHQNRAPLIVIAGQQERSMLPFDPFLGAIDAPEFPKPYVKWSVQPARAEDVPAAFARAYQVATQPPYGPVFLSIPADDWEQPAKPLPARPRVRGFAPDAESVAEVAKALDASERPAIVVGAAVDIDHAVPDMIALAERTKAAVWAAPFSARSSFPENHPQFGGFLKPSRKMTHEVLSRYDLVVVIGAPAFTYHVPSPDDVAELPPLYLINDDSEALARAPHATPVLASPRAAITALHGLVDAETSRSLPAPREQAPRPPAPAVGEAMTGAFVNDELSRLLPENVLVVEEAPSQRPDIQRYLPINAAGDGFLTMASGVLGYGLPAAIGAKMAVPDRPVVAVLGDGSSMYGIQGLWTAAQHNIPVTFVILDNSEYGAVREHAHVSGRGKVPGADLGGIDFCGLARGLGCDATLVETPEELRKAVPAAIASGVPTLIDVKIRYGG</sequence>
<dbReference type="PANTHER" id="PTHR18968">
    <property type="entry name" value="THIAMINE PYROPHOSPHATE ENZYMES"/>
    <property type="match status" value="1"/>
</dbReference>
<proteinExistence type="inferred from homology"/>
<protein>
    <submittedName>
        <fullName evidence="7">Benzoylformate decarboxylase</fullName>
        <ecNumber evidence="7">4.1.1.7</ecNumber>
    </submittedName>
</protein>
<dbReference type="NCBIfam" id="NF005485">
    <property type="entry name" value="PRK07092.1"/>
    <property type="match status" value="1"/>
</dbReference>
<dbReference type="InterPro" id="IPR029035">
    <property type="entry name" value="DHS-like_NAD/FAD-binding_dom"/>
</dbReference>
<comment type="caution">
    <text evidence="7">The sequence shown here is derived from an EMBL/GenBank/DDBJ whole genome shotgun (WGS) entry which is preliminary data.</text>
</comment>
<evidence type="ECO:0000259" key="4">
    <source>
        <dbReference type="Pfam" id="PF00205"/>
    </source>
</evidence>
<dbReference type="GO" id="GO:0050695">
    <property type="term" value="F:benzoylformate decarboxylase activity"/>
    <property type="evidence" value="ECO:0007669"/>
    <property type="project" value="UniProtKB-EC"/>
</dbReference>
<evidence type="ECO:0000259" key="6">
    <source>
        <dbReference type="Pfam" id="PF02776"/>
    </source>
</evidence>
<dbReference type="PANTHER" id="PTHR18968:SF133">
    <property type="entry name" value="BENZOYLFORMATE DECARBOXYLASE"/>
    <property type="match status" value="1"/>
</dbReference>
<dbReference type="EC" id="4.1.1.7" evidence="7"/>
<evidence type="ECO:0000256" key="2">
    <source>
        <dbReference type="ARBA" id="ARBA00023052"/>
    </source>
</evidence>
<keyword evidence="2 3" id="KW-0786">Thiamine pyrophosphate</keyword>
<evidence type="ECO:0000313" key="8">
    <source>
        <dbReference type="Proteomes" id="UP000319769"/>
    </source>
</evidence>
<evidence type="ECO:0000256" key="1">
    <source>
        <dbReference type="ARBA" id="ARBA00007812"/>
    </source>
</evidence>
<evidence type="ECO:0000259" key="5">
    <source>
        <dbReference type="Pfam" id="PF02775"/>
    </source>
</evidence>
<accession>A0A5N0VA12</accession>
<dbReference type="GO" id="GO:0030976">
    <property type="term" value="F:thiamine pyrophosphate binding"/>
    <property type="evidence" value="ECO:0007669"/>
    <property type="project" value="InterPro"/>
</dbReference>
<dbReference type="RefSeq" id="WP_144746953.1">
    <property type="nucleotide sequence ID" value="NZ_VMNW02000015.1"/>
</dbReference>
<dbReference type="Proteomes" id="UP000319769">
    <property type="component" value="Unassembled WGS sequence"/>
</dbReference>
<dbReference type="Pfam" id="PF02776">
    <property type="entry name" value="TPP_enzyme_N"/>
    <property type="match status" value="1"/>
</dbReference>
<dbReference type="Gene3D" id="3.40.50.1220">
    <property type="entry name" value="TPP-binding domain"/>
    <property type="match status" value="1"/>
</dbReference>
<dbReference type="EMBL" id="VMNW02000015">
    <property type="protein sequence ID" value="KAA9161811.1"/>
    <property type="molecule type" value="Genomic_DNA"/>
</dbReference>
<reference evidence="7" key="1">
    <citation type="submission" date="2019-09" db="EMBL/GenBank/DDBJ databases">
        <authorList>
            <person name="Teo W.F.A."/>
            <person name="Duangmal K."/>
        </authorList>
    </citation>
    <scope>NUCLEOTIDE SEQUENCE [LARGE SCALE GENOMIC DNA]</scope>
    <source>
        <strain evidence="7">K81G1</strain>
    </source>
</reference>
<dbReference type="AlphaFoldDB" id="A0A5N0VA12"/>